<feature type="region of interest" description="Disordered" evidence="1">
    <location>
        <begin position="282"/>
        <end position="326"/>
    </location>
</feature>
<organism evidence="2 3">
    <name type="scientific">Cymbomonas tetramitiformis</name>
    <dbReference type="NCBI Taxonomy" id="36881"/>
    <lineage>
        <taxon>Eukaryota</taxon>
        <taxon>Viridiplantae</taxon>
        <taxon>Chlorophyta</taxon>
        <taxon>Pyramimonadophyceae</taxon>
        <taxon>Pyramimonadales</taxon>
        <taxon>Pyramimonadaceae</taxon>
        <taxon>Cymbomonas</taxon>
    </lineage>
</organism>
<feature type="region of interest" description="Disordered" evidence="1">
    <location>
        <begin position="697"/>
        <end position="741"/>
    </location>
</feature>
<dbReference type="Proteomes" id="UP001190700">
    <property type="component" value="Unassembled WGS sequence"/>
</dbReference>
<protein>
    <submittedName>
        <fullName evidence="2">Uncharacterized protein</fullName>
    </submittedName>
</protein>
<accession>A0AAE0C8E1</accession>
<feature type="region of interest" description="Disordered" evidence="1">
    <location>
        <begin position="915"/>
        <end position="940"/>
    </location>
</feature>
<keyword evidence="3" id="KW-1185">Reference proteome</keyword>
<feature type="compositionally biased region" description="Basic and acidic residues" evidence="1">
    <location>
        <begin position="297"/>
        <end position="312"/>
    </location>
</feature>
<name>A0AAE0C8E1_9CHLO</name>
<sequence length="1641" mass="174943">MSSAAEPHILKIPTADAEDTAASTSVVNRALTVFFCEMVGLPAQVMRQLLHKSRQDPSNNILTSDRAETINQIRQSFDAATGGHEGWARVLEAELLQMGLHELAEPLQQGMREAAGVVTEEFLKKLDNEIEQGFVTRSDGNVMRDVEMLECPQPAHNACVGHFNGDTSDGDAFGSAPLPVQHTDPMMELVNSHVTGACQRIMHAAVRSAVAVTTSPLPPQSTTKGSGKPTLGPLSPLARPSIILPFVNNFQVEPRMTTTTSTAVTASTSATSNTSAIYNADIVEDGSASRPQKRRREHFDEYRRGDSARDAEQSISLDQGHQAAPTPTHAALTLDQLKRVHMAAKASELTITQVTVAEVKSRHGLQSRMRLVVRFLNGATLRVESAAPQLTESQGTRDAITLFSCSCKGPKHGAPEQESQLRTAEGGDEALCVHALGLPRALLCDGQLRKHMVDLSQADCGFLGAPSPPEPRCDLHGTPVPPGEVQQAQQQLVDRLLTEDAYQYGMHAALDLRLAVSEAQSALGRPDLSMAQQLLHGACGTTPAEGSSEEAVVTGALGLAVRAGALQGDHLEKANWEQGSGPAVEARLHPGEFVRAAARPCGEGGASGLECRVGGKPASLFAPEMLVLLAAASGIAVERHVADADVAAEELTALSPSGAASALLHLCLVHGRWDRHVALLEQAVALIDEVARGSGRLRNGAEGVGDGTPAQDAKEVEHADSVGTQPGPRLSSNLHGKRQRGKGGAELIVEDGWAGGRGAAESGTVRAARFLCSGDWGLDLLWGGGAMVHSLHYPRTGLVALVRLYNIVSGAASDAATDGREEDDRRDDRWNASGDVLSGKEELKGVSAPEASTAQGRAAASGFARMRLTVTMPLVYLPAQNRVAARVVDEDERSGGRPVTFSGLQGEAARVLAREHQQHRKFKAGPYTSHSSQPASAKTADVEQAAAAGATRGTYLVTLGVKDALSGELSLHGGCFPLAGGSGDALWGSHPAPDTGSELLACMAGCPDASHSHVAPCRHQLAVLRALSCQQVWGRELTEVEREEEALVGVAADGGTAVASVADGARLHWALAQLPSVKADLERDALEGGGRMLLQRLVQRLRSGGVGAEDPAALGRAGGVLGEVMRPVVDVERYVAALSEQMQAAAKSRCERFIWESQREEHECKCKCMDASCEYCGGTKINGVEEECGHCDGTGLADWVLMARANAPQILRPYDGCCKKCCGRFTEERRPHFYPSLQRPPWSLRATEPWFSCLPPAPPLPAWACSTAAAAPGLLRAAWTALSSNAGFAQPADVWFGPWLKLVDTVLSGLQGEVATTRKMLSAYEEDYNMILAAAPANRWEENEELCLSSLRLLAESVVPVLYGACPFPTMDAEDRNVEGLLQAARETVQREIEETAAAPASAEVGMRKVGLRESEGPRALTGVEVMELVDNLSDSYHLYDGPDAQVAVTDVLGEVLREWAARLECCGGPCCPEQLGKIQAWTARRLSDALVKVFDYYDLHGDRVRVARLHQHSQLYLTALLDALQSEGGAQLVQQPGLTETACDMATSLLDPKQCVRSEDVATVSALARRAALLPCGGGLPRVIKGILKAVAKKWTTPRGVGLLPTRPVYQDNIKREISLELESQLKKLLIEVAQLKQGR</sequence>
<comment type="caution">
    <text evidence="2">The sequence shown here is derived from an EMBL/GenBank/DDBJ whole genome shotgun (WGS) entry which is preliminary data.</text>
</comment>
<feature type="compositionally biased region" description="Basic and acidic residues" evidence="1">
    <location>
        <begin position="817"/>
        <end position="830"/>
    </location>
</feature>
<evidence type="ECO:0000313" key="2">
    <source>
        <dbReference type="EMBL" id="KAK3249764.1"/>
    </source>
</evidence>
<dbReference type="EMBL" id="LGRX02027144">
    <property type="protein sequence ID" value="KAK3249764.1"/>
    <property type="molecule type" value="Genomic_DNA"/>
</dbReference>
<feature type="region of interest" description="Disordered" evidence="1">
    <location>
        <begin position="813"/>
        <end position="835"/>
    </location>
</feature>
<gene>
    <name evidence="2" type="ORF">CYMTET_40818</name>
</gene>
<proteinExistence type="predicted"/>
<reference evidence="2 3" key="1">
    <citation type="journal article" date="2015" name="Genome Biol. Evol.">
        <title>Comparative Genomics of a Bacterivorous Green Alga Reveals Evolutionary Causalities and Consequences of Phago-Mixotrophic Mode of Nutrition.</title>
        <authorList>
            <person name="Burns J.A."/>
            <person name="Paasch A."/>
            <person name="Narechania A."/>
            <person name="Kim E."/>
        </authorList>
    </citation>
    <scope>NUCLEOTIDE SEQUENCE [LARGE SCALE GENOMIC DNA]</scope>
    <source>
        <strain evidence="2 3">PLY_AMNH</strain>
    </source>
</reference>
<evidence type="ECO:0000313" key="3">
    <source>
        <dbReference type="Proteomes" id="UP001190700"/>
    </source>
</evidence>
<evidence type="ECO:0000256" key="1">
    <source>
        <dbReference type="SAM" id="MobiDB-lite"/>
    </source>
</evidence>
<feature type="region of interest" description="Disordered" evidence="1">
    <location>
        <begin position="213"/>
        <end position="234"/>
    </location>
</feature>